<proteinExistence type="predicted"/>
<reference evidence="3" key="1">
    <citation type="journal article" date="2019" name="Int. J. Syst. Evol. Microbiol.">
        <title>The Global Catalogue of Microorganisms (GCM) 10K type strain sequencing project: providing services to taxonomists for standard genome sequencing and annotation.</title>
        <authorList>
            <consortium name="The Broad Institute Genomics Platform"/>
            <consortium name="The Broad Institute Genome Sequencing Center for Infectious Disease"/>
            <person name="Wu L."/>
            <person name="Ma J."/>
        </authorList>
    </citation>
    <scope>NUCLEOTIDE SEQUENCE [LARGE SCALE GENOMIC DNA]</scope>
    <source>
        <strain evidence="3">JCM 9095</strain>
    </source>
</reference>
<dbReference type="InterPro" id="IPR027417">
    <property type="entry name" value="P-loop_NTPase"/>
</dbReference>
<comment type="caution">
    <text evidence="2">The sequence shown here is derived from an EMBL/GenBank/DDBJ whole genome shotgun (WGS) entry which is preliminary data.</text>
</comment>
<dbReference type="SMART" id="SM00382">
    <property type="entry name" value="AAA"/>
    <property type="match status" value="1"/>
</dbReference>
<dbReference type="SUPFAM" id="SSF52540">
    <property type="entry name" value="P-loop containing nucleoside triphosphate hydrolases"/>
    <property type="match status" value="1"/>
</dbReference>
<evidence type="ECO:0000259" key="1">
    <source>
        <dbReference type="SMART" id="SM00382"/>
    </source>
</evidence>
<gene>
    <name evidence="2" type="ORF">GCM10010451_66360</name>
</gene>
<evidence type="ECO:0000313" key="2">
    <source>
        <dbReference type="EMBL" id="GAA2772027.1"/>
    </source>
</evidence>
<dbReference type="RefSeq" id="WP_344820631.1">
    <property type="nucleotide sequence ID" value="NZ_BAAAUH010000100.1"/>
</dbReference>
<dbReference type="InterPro" id="IPR003593">
    <property type="entry name" value="AAA+_ATPase"/>
</dbReference>
<protein>
    <recommendedName>
        <fullName evidence="1">AAA+ ATPase domain-containing protein</fullName>
    </recommendedName>
</protein>
<sequence length="401" mass="45053">MTREDGLEKWMVSAELRETIEGRKPHDLEAHEHTGLVGDETIRRLLSYLTTYYDPRKAAAQYDDLDVEDMPTKAEASKLFRQVLGVEATETLTRAVHQGDVQTQSAAVGDPASRSDISGLKAIQELIDILAIPAPIIYLFGNPGSGKTNFALLLAQLWKREQGDDAVLASNIRTWEEADEWHPSYGSLRSRLDDQTMDLPGGGITAKEDACPFLFVFDEASSHASGRGKDGYEAGQKLGPLVYKIRKARAGLIIIGHDGKDVHPAVRTMATVVQRYRGEVKRATVYEDVENRKGINKIMELNGIPETDYRYDDEEATSWSWDGVDDDGLEEQTLEQARELASDMTEQELRKVAWRLDSAGFLDLDQDDIARALGYSQQWVSKWSNRYEEQHGEFEPEVDDE</sequence>
<organism evidence="2 3">
    <name type="scientific">Streptomyces virens</name>
    <dbReference type="NCBI Taxonomy" id="285572"/>
    <lineage>
        <taxon>Bacteria</taxon>
        <taxon>Bacillati</taxon>
        <taxon>Actinomycetota</taxon>
        <taxon>Actinomycetes</taxon>
        <taxon>Kitasatosporales</taxon>
        <taxon>Streptomycetaceae</taxon>
        <taxon>Streptomyces</taxon>
    </lineage>
</organism>
<name>A0ABP6HFW6_9ACTN</name>
<accession>A0ABP6HFW6</accession>
<dbReference type="Proteomes" id="UP001501866">
    <property type="component" value="Unassembled WGS sequence"/>
</dbReference>
<dbReference type="Gene3D" id="3.40.50.300">
    <property type="entry name" value="P-loop containing nucleotide triphosphate hydrolases"/>
    <property type="match status" value="1"/>
</dbReference>
<keyword evidence="3" id="KW-1185">Reference proteome</keyword>
<dbReference type="EMBL" id="BAAAUH010000100">
    <property type="protein sequence ID" value="GAA2772027.1"/>
    <property type="molecule type" value="Genomic_DNA"/>
</dbReference>
<feature type="domain" description="AAA+ ATPase" evidence="1">
    <location>
        <begin position="133"/>
        <end position="279"/>
    </location>
</feature>
<evidence type="ECO:0000313" key="3">
    <source>
        <dbReference type="Proteomes" id="UP001501866"/>
    </source>
</evidence>